<evidence type="ECO:0000313" key="2">
    <source>
        <dbReference type="Proteomes" id="UP001454036"/>
    </source>
</evidence>
<proteinExistence type="predicted"/>
<dbReference type="EMBL" id="BAABME010042628">
    <property type="protein sequence ID" value="GAA0174431.1"/>
    <property type="molecule type" value="Genomic_DNA"/>
</dbReference>
<accession>A0AAV3RFG2</accession>
<name>A0AAV3RFG2_LITER</name>
<evidence type="ECO:0000313" key="1">
    <source>
        <dbReference type="EMBL" id="GAA0174431.1"/>
    </source>
</evidence>
<dbReference type="Proteomes" id="UP001454036">
    <property type="component" value="Unassembled WGS sequence"/>
</dbReference>
<sequence>MNLTLLAKQGWRIITKQASLLFRVLKGRWRIGDGRSIRHVKEPGVPRNTDFFLRGECGEGPRWVSQLI</sequence>
<dbReference type="AlphaFoldDB" id="A0AAV3RFG2"/>
<reference evidence="1 2" key="1">
    <citation type="submission" date="2024-01" db="EMBL/GenBank/DDBJ databases">
        <title>The complete chloroplast genome sequence of Lithospermum erythrorhizon: insights into the phylogenetic relationship among Boraginaceae species and the maternal lineages of purple gromwells.</title>
        <authorList>
            <person name="Okada T."/>
            <person name="Watanabe K."/>
        </authorList>
    </citation>
    <scope>NUCLEOTIDE SEQUENCE [LARGE SCALE GENOMIC DNA]</scope>
</reference>
<protein>
    <submittedName>
        <fullName evidence="1">Uncharacterized protein</fullName>
    </submittedName>
</protein>
<organism evidence="1 2">
    <name type="scientific">Lithospermum erythrorhizon</name>
    <name type="common">Purple gromwell</name>
    <name type="synonym">Lithospermum officinale var. erythrorhizon</name>
    <dbReference type="NCBI Taxonomy" id="34254"/>
    <lineage>
        <taxon>Eukaryota</taxon>
        <taxon>Viridiplantae</taxon>
        <taxon>Streptophyta</taxon>
        <taxon>Embryophyta</taxon>
        <taxon>Tracheophyta</taxon>
        <taxon>Spermatophyta</taxon>
        <taxon>Magnoliopsida</taxon>
        <taxon>eudicotyledons</taxon>
        <taxon>Gunneridae</taxon>
        <taxon>Pentapetalae</taxon>
        <taxon>asterids</taxon>
        <taxon>lamiids</taxon>
        <taxon>Boraginales</taxon>
        <taxon>Boraginaceae</taxon>
        <taxon>Boraginoideae</taxon>
        <taxon>Lithospermeae</taxon>
        <taxon>Lithospermum</taxon>
    </lineage>
</organism>
<comment type="caution">
    <text evidence="1">The sequence shown here is derived from an EMBL/GenBank/DDBJ whole genome shotgun (WGS) entry which is preliminary data.</text>
</comment>
<keyword evidence="2" id="KW-1185">Reference proteome</keyword>
<gene>
    <name evidence="1" type="ORF">LIER_43975</name>
</gene>